<feature type="transmembrane region" description="Helical" evidence="1">
    <location>
        <begin position="117"/>
        <end position="136"/>
    </location>
</feature>
<dbReference type="EMBL" id="CP001322">
    <property type="protein sequence ID" value="ACL01932.1"/>
    <property type="molecule type" value="Genomic_DNA"/>
</dbReference>
<evidence type="ECO:0000313" key="2">
    <source>
        <dbReference type="EMBL" id="ACL01932.1"/>
    </source>
</evidence>
<organism evidence="2 3">
    <name type="scientific">Desulfatibacillum aliphaticivorans</name>
    <dbReference type="NCBI Taxonomy" id="218208"/>
    <lineage>
        <taxon>Bacteria</taxon>
        <taxon>Pseudomonadati</taxon>
        <taxon>Thermodesulfobacteriota</taxon>
        <taxon>Desulfobacteria</taxon>
        <taxon>Desulfobacterales</taxon>
        <taxon>Desulfatibacillaceae</taxon>
        <taxon>Desulfatibacillum</taxon>
    </lineage>
</organism>
<keyword evidence="1" id="KW-1133">Transmembrane helix</keyword>
<keyword evidence="3" id="KW-1185">Reference proteome</keyword>
<accession>B8FMR5</accession>
<gene>
    <name evidence="2" type="ordered locus">Dalk_0223</name>
</gene>
<dbReference type="AlphaFoldDB" id="B8FMR5"/>
<name>B8FMR5_DESAL</name>
<feature type="transmembrane region" description="Helical" evidence="1">
    <location>
        <begin position="91"/>
        <end position="111"/>
    </location>
</feature>
<dbReference type="HOGENOM" id="CLU_1692626_0_0_7"/>
<feature type="transmembrane region" description="Helical" evidence="1">
    <location>
        <begin position="62"/>
        <end position="84"/>
    </location>
</feature>
<keyword evidence="1" id="KW-0812">Transmembrane</keyword>
<evidence type="ECO:0000256" key="1">
    <source>
        <dbReference type="SAM" id="Phobius"/>
    </source>
</evidence>
<proteinExistence type="predicted"/>
<evidence type="ECO:0000313" key="3">
    <source>
        <dbReference type="Proteomes" id="UP000000739"/>
    </source>
</evidence>
<dbReference type="RefSeq" id="WP_012609372.1">
    <property type="nucleotide sequence ID" value="NC_011768.1"/>
</dbReference>
<protein>
    <submittedName>
        <fullName evidence="2">Uncharacterized protein</fullName>
    </submittedName>
</protein>
<sequence>MGKEDASKEYKWFWPDTSDPTQRKKAVDQGAWAGLWITLSFCFILFINSSTLEIPAANIESIVLQFILFRLFVYIIVIPGFLTWRVWKENCFISAILILIYMVCEVILTIMDSGSDLFFLKILAVVLAMNGVRGTLAERKIRLSQQGLPQEQPIL</sequence>
<feature type="transmembrane region" description="Helical" evidence="1">
    <location>
        <begin position="31"/>
        <end position="50"/>
    </location>
</feature>
<reference evidence="2 3" key="1">
    <citation type="journal article" date="2012" name="Environ. Microbiol.">
        <title>The genome sequence of Desulfatibacillum alkenivorans AK-01: a blueprint for anaerobic alkane oxidation.</title>
        <authorList>
            <person name="Callaghan A.V."/>
            <person name="Morris B.E."/>
            <person name="Pereira I.A."/>
            <person name="McInerney M.J."/>
            <person name="Austin R.N."/>
            <person name="Groves J.T."/>
            <person name="Kukor J.J."/>
            <person name="Suflita J.M."/>
            <person name="Young L.Y."/>
            <person name="Zylstra G.J."/>
            <person name="Wawrik B."/>
        </authorList>
    </citation>
    <scope>NUCLEOTIDE SEQUENCE [LARGE SCALE GENOMIC DNA]</scope>
    <source>
        <strain evidence="2 3">AK-01</strain>
    </source>
</reference>
<dbReference type="KEGG" id="dal:Dalk_0223"/>
<keyword evidence="1" id="KW-0472">Membrane</keyword>
<dbReference type="Proteomes" id="UP000000739">
    <property type="component" value="Chromosome"/>
</dbReference>